<dbReference type="Proteomes" id="UP000275267">
    <property type="component" value="Unassembled WGS sequence"/>
</dbReference>
<keyword evidence="6" id="KW-1185">Reference proteome</keyword>
<gene>
    <name evidence="5" type="ORF">C2845_PM05G33080</name>
</gene>
<evidence type="ECO:0000313" key="6">
    <source>
        <dbReference type="Proteomes" id="UP000275267"/>
    </source>
</evidence>
<keyword evidence="2" id="KW-0805">Transcription regulation</keyword>
<accession>A0A3L6T5W7</accession>
<dbReference type="GO" id="GO:0003700">
    <property type="term" value="F:DNA-binding transcription factor activity"/>
    <property type="evidence" value="ECO:0007669"/>
    <property type="project" value="InterPro"/>
</dbReference>
<dbReference type="STRING" id="4540.A0A3L6T5W7"/>
<protein>
    <submittedName>
        <fullName evidence="5">Uncharacterized protein</fullName>
    </submittedName>
</protein>
<evidence type="ECO:0000256" key="2">
    <source>
        <dbReference type="ARBA" id="ARBA00023015"/>
    </source>
</evidence>
<dbReference type="AlphaFoldDB" id="A0A3L6T5W7"/>
<dbReference type="EMBL" id="PQIB02000003">
    <property type="protein sequence ID" value="RLN31018.1"/>
    <property type="molecule type" value="Genomic_DNA"/>
</dbReference>
<name>A0A3L6T5W7_PANMI</name>
<reference evidence="6" key="1">
    <citation type="journal article" date="2019" name="Nat. Commun.">
        <title>The genome of broomcorn millet.</title>
        <authorList>
            <person name="Zou C."/>
            <person name="Miki D."/>
            <person name="Li D."/>
            <person name="Tang Q."/>
            <person name="Xiao L."/>
            <person name="Rajput S."/>
            <person name="Deng P."/>
            <person name="Jia W."/>
            <person name="Huang R."/>
            <person name="Zhang M."/>
            <person name="Sun Y."/>
            <person name="Hu J."/>
            <person name="Fu X."/>
            <person name="Schnable P.S."/>
            <person name="Li F."/>
            <person name="Zhang H."/>
            <person name="Feng B."/>
            <person name="Zhu X."/>
            <person name="Liu R."/>
            <person name="Schnable J.C."/>
            <person name="Zhu J.-K."/>
            <person name="Zhang H."/>
        </authorList>
    </citation>
    <scope>NUCLEOTIDE SEQUENCE [LARGE SCALE GENOMIC DNA]</scope>
</reference>
<feature type="region of interest" description="Disordered" evidence="4">
    <location>
        <begin position="28"/>
        <end position="86"/>
    </location>
</feature>
<sequence>MATKPYFFWGDTQAASAAASDSDAAAVFGSRGPETAAGDTAVVSPELGAGAVARPRMRRNSPASGKQQQQQQAGAGGGGAKKPPQRGLGVAELERLRCGGDPLRELVADAAAAARGHPLLHYHHLQMPPSAFDSAAGARYCSQLLAPAPPPLPGPAPVCFLHEPAAASCQRAPLVAPEQQYFRDRWGRMGGFPPAGNGSGGGADHQPQLLPAPEHPSSQNTIWRPAASSSSCCLHTGHRCDICCRRMRTLAERGALAPTPPASPNAGSNTNGMPDYSIYDLAAAMATARQADTFLALERKGGAPAAAEEPAKKEVREIEFFPAASAQHTGGGSRVSVRGDSELAAPFSSPYGAATVGRTAPQLDLSLRL</sequence>
<evidence type="ECO:0000313" key="5">
    <source>
        <dbReference type="EMBL" id="RLN31018.1"/>
    </source>
</evidence>
<evidence type="ECO:0000256" key="3">
    <source>
        <dbReference type="ARBA" id="ARBA00023163"/>
    </source>
</evidence>
<proteinExistence type="predicted"/>
<dbReference type="InterPro" id="IPR040356">
    <property type="entry name" value="SPEAR"/>
</dbReference>
<organism evidence="5 6">
    <name type="scientific">Panicum miliaceum</name>
    <name type="common">Proso millet</name>
    <name type="synonym">Broomcorn millet</name>
    <dbReference type="NCBI Taxonomy" id="4540"/>
    <lineage>
        <taxon>Eukaryota</taxon>
        <taxon>Viridiplantae</taxon>
        <taxon>Streptophyta</taxon>
        <taxon>Embryophyta</taxon>
        <taxon>Tracheophyta</taxon>
        <taxon>Spermatophyta</taxon>
        <taxon>Magnoliopsida</taxon>
        <taxon>Liliopsida</taxon>
        <taxon>Poales</taxon>
        <taxon>Poaceae</taxon>
        <taxon>PACMAD clade</taxon>
        <taxon>Panicoideae</taxon>
        <taxon>Panicodae</taxon>
        <taxon>Paniceae</taxon>
        <taxon>Panicinae</taxon>
        <taxon>Panicum</taxon>
        <taxon>Panicum sect. Panicum</taxon>
    </lineage>
</organism>
<dbReference type="PANTHER" id="PTHR33388">
    <property type="entry name" value="OS01G0212500 PROTEIN"/>
    <property type="match status" value="1"/>
</dbReference>
<comment type="caution">
    <text evidence="5">The sequence shown here is derived from an EMBL/GenBank/DDBJ whole genome shotgun (WGS) entry which is preliminary data.</text>
</comment>
<dbReference type="PANTHER" id="PTHR33388:SF2">
    <property type="entry name" value="PROTEIN SPOROCYTELESS"/>
    <property type="match status" value="1"/>
</dbReference>
<evidence type="ECO:0000256" key="4">
    <source>
        <dbReference type="SAM" id="MobiDB-lite"/>
    </source>
</evidence>
<keyword evidence="1" id="KW-0678">Repressor</keyword>
<feature type="region of interest" description="Disordered" evidence="4">
    <location>
        <begin position="189"/>
        <end position="221"/>
    </location>
</feature>
<dbReference type="OrthoDB" id="690305at2759"/>
<evidence type="ECO:0000256" key="1">
    <source>
        <dbReference type="ARBA" id="ARBA00022491"/>
    </source>
</evidence>
<keyword evidence="3" id="KW-0804">Transcription</keyword>